<reference evidence="1 2" key="1">
    <citation type="submission" date="2018-08" db="EMBL/GenBank/DDBJ databases">
        <title>A genome reference for cultivated species of the human gut microbiota.</title>
        <authorList>
            <person name="Zou Y."/>
            <person name="Xue W."/>
            <person name="Luo G."/>
        </authorList>
    </citation>
    <scope>NUCLEOTIDE SEQUENCE [LARGE SCALE GENOMIC DNA]</scope>
    <source>
        <strain evidence="1 2">AM25-6</strain>
    </source>
</reference>
<dbReference type="EMBL" id="QUSM01000003">
    <property type="protein sequence ID" value="RGD74667.1"/>
    <property type="molecule type" value="Genomic_DNA"/>
</dbReference>
<gene>
    <name evidence="1" type="ORF">DW687_07880</name>
</gene>
<name>A0A3E3DZF7_9FIRM</name>
<dbReference type="AlphaFoldDB" id="A0A3E3DZF7"/>
<evidence type="ECO:0000313" key="2">
    <source>
        <dbReference type="Proteomes" id="UP000261212"/>
    </source>
</evidence>
<sequence length="236" mass="28796">MFLWGKCKYRFSNNNEEEIMVIIYKLKNYIKKNIHHKKSLKQLENIYTLLSGSKDFAKMHTIISFNSTLNDYKQIYIDINNNSSIKQEWKMYLKSILLYKSGYHDESLKNSIKLYYDTKNKYIKKYLSIIFRLDILMFTNIIFNQKEIESKKMFNIYINSWNNVYKNFKNTLNMFDKLEVLKINGFDKNELNKCELFDYNFFTYINNIINSKNIRKNIIEMTKFLYDLNFSYDRNN</sequence>
<evidence type="ECO:0000313" key="1">
    <source>
        <dbReference type="EMBL" id="RGD74667.1"/>
    </source>
</evidence>
<dbReference type="Proteomes" id="UP000261212">
    <property type="component" value="Unassembled WGS sequence"/>
</dbReference>
<accession>A0A3E3DZF7</accession>
<organism evidence="1 2">
    <name type="scientific">Anaerofustis stercorihominis</name>
    <dbReference type="NCBI Taxonomy" id="214853"/>
    <lineage>
        <taxon>Bacteria</taxon>
        <taxon>Bacillati</taxon>
        <taxon>Bacillota</taxon>
        <taxon>Clostridia</taxon>
        <taxon>Eubacteriales</taxon>
        <taxon>Eubacteriaceae</taxon>
        <taxon>Anaerofustis</taxon>
    </lineage>
</organism>
<comment type="caution">
    <text evidence="1">The sequence shown here is derived from an EMBL/GenBank/DDBJ whole genome shotgun (WGS) entry which is preliminary data.</text>
</comment>
<proteinExistence type="predicted"/>
<protein>
    <submittedName>
        <fullName evidence="1">Uncharacterized protein</fullName>
    </submittedName>
</protein>